<protein>
    <submittedName>
        <fullName evidence="2">Uncharacterized protein</fullName>
    </submittedName>
</protein>
<accession>A0AAV2YJD9</accession>
<keyword evidence="1" id="KW-1133">Transmembrane helix</keyword>
<reference evidence="2" key="1">
    <citation type="submission" date="2022-11" db="EMBL/GenBank/DDBJ databases">
        <authorList>
            <person name="Morgan W.R."/>
            <person name="Tartar A."/>
        </authorList>
    </citation>
    <scope>NUCLEOTIDE SEQUENCE</scope>
    <source>
        <strain evidence="2">ARSEF 373</strain>
    </source>
</reference>
<evidence type="ECO:0000313" key="3">
    <source>
        <dbReference type="Proteomes" id="UP001146120"/>
    </source>
</evidence>
<proteinExistence type="predicted"/>
<dbReference type="Proteomes" id="UP001146120">
    <property type="component" value="Unassembled WGS sequence"/>
</dbReference>
<dbReference type="EMBL" id="DAKRPA010000318">
    <property type="protein sequence ID" value="DAZ93413.1"/>
    <property type="molecule type" value="Genomic_DNA"/>
</dbReference>
<reference evidence="2" key="2">
    <citation type="journal article" date="2023" name="Microbiol Resour">
        <title>Decontamination and Annotation of the Draft Genome Sequence of the Oomycete Lagenidium giganteum ARSEF 373.</title>
        <authorList>
            <person name="Morgan W.R."/>
            <person name="Tartar A."/>
        </authorList>
    </citation>
    <scope>NUCLEOTIDE SEQUENCE</scope>
    <source>
        <strain evidence="2">ARSEF 373</strain>
    </source>
</reference>
<keyword evidence="1" id="KW-0472">Membrane</keyword>
<organism evidence="2 3">
    <name type="scientific">Lagenidium giganteum</name>
    <dbReference type="NCBI Taxonomy" id="4803"/>
    <lineage>
        <taxon>Eukaryota</taxon>
        <taxon>Sar</taxon>
        <taxon>Stramenopiles</taxon>
        <taxon>Oomycota</taxon>
        <taxon>Peronosporomycetes</taxon>
        <taxon>Pythiales</taxon>
        <taxon>Pythiaceae</taxon>
    </lineage>
</organism>
<evidence type="ECO:0000256" key="1">
    <source>
        <dbReference type="SAM" id="Phobius"/>
    </source>
</evidence>
<name>A0AAV2YJD9_9STRA</name>
<keyword evidence="3" id="KW-1185">Reference proteome</keyword>
<gene>
    <name evidence="2" type="ORF">N0F65_011733</name>
</gene>
<dbReference type="AlphaFoldDB" id="A0AAV2YJD9"/>
<comment type="caution">
    <text evidence="2">The sequence shown here is derived from an EMBL/GenBank/DDBJ whole genome shotgun (WGS) entry which is preliminary data.</text>
</comment>
<keyword evidence="1" id="KW-0812">Transmembrane</keyword>
<sequence>MRKERVVLTLVYLLLGTALALIARFTPLASSAASILLAVLWLGFLLAISFMETWVKFRAPFPPHHFGVDVGRTVYRALHAVERGLVLGLWLVHVVGSPHITTDTSFALLITLKLLVVVQHRMLFPKVELRAQHELYNALKVTPVEEMDHKARQELDSIQERVQTMPLPSTVYRVAYGIAEVSKMALLTVFAFEYLTRISDE</sequence>
<evidence type="ECO:0000313" key="2">
    <source>
        <dbReference type="EMBL" id="DAZ93413.1"/>
    </source>
</evidence>
<feature type="transmembrane region" description="Helical" evidence="1">
    <location>
        <begin position="30"/>
        <end position="51"/>
    </location>
</feature>